<dbReference type="Proteomes" id="UP000237271">
    <property type="component" value="Unassembled WGS sequence"/>
</dbReference>
<reference evidence="1 2" key="1">
    <citation type="journal article" date="2017" name="Genome Biol. Evol.">
        <title>Phytophthora megakarya and P. palmivora, closely related causal agents of cacao black pod rot, underwent increases in genome sizes and gene numbers by different mechanisms.</title>
        <authorList>
            <person name="Ali S.S."/>
            <person name="Shao J."/>
            <person name="Lary D.J."/>
            <person name="Kronmiller B."/>
            <person name="Shen D."/>
            <person name="Strem M.D."/>
            <person name="Amoako-Attah I."/>
            <person name="Akrofi A.Y."/>
            <person name="Begoude B.A."/>
            <person name="Ten Hoopen G.M."/>
            <person name="Coulibaly K."/>
            <person name="Kebe B.I."/>
            <person name="Melnick R.L."/>
            <person name="Guiltinan M.J."/>
            <person name="Tyler B.M."/>
            <person name="Meinhardt L.W."/>
            <person name="Bailey B.A."/>
        </authorList>
    </citation>
    <scope>NUCLEOTIDE SEQUENCE [LARGE SCALE GENOMIC DNA]</scope>
    <source>
        <strain evidence="2">sbr112.9</strain>
    </source>
</reference>
<keyword evidence="2" id="KW-1185">Reference proteome</keyword>
<protein>
    <submittedName>
        <fullName evidence="1">Uncharacterized protein</fullName>
    </submittedName>
</protein>
<proteinExistence type="predicted"/>
<dbReference type="AlphaFoldDB" id="A0A2P4XHH6"/>
<sequence>MAPAFFVSSTRVTCRAPPFIGNDTAAIGTTFSQAVLVSVSNYGVHFSDTSAIFQFLSEKQAAKLNMKQLMATCLKRVEAEEGFRDDDKAWFPLTGLGKAKISFDFRHLPEDLVYDEHYKIAIFVRNILPSGPDIETSPCHQPVELPRWFLSTAVNKNDLLNLTLLALEDITFKVEIHIMYGLYASVAPFFVNSTVVKLKTPTRSNVTQGVTADTRPLSRAISYEAAMVPRDYTFLIVYFGSDGDYTSPPLNLPPKYEAYERGRVLLSHNVSSSKNEVPLVTDPYEDVKTDTSYWLMPYGSAALTHEKVEKYRETFQEMYADPSDATGSQYLFKFDKLLLSYLPFMSNCMEYDSYIQFGGDHT</sequence>
<evidence type="ECO:0000313" key="2">
    <source>
        <dbReference type="Proteomes" id="UP000237271"/>
    </source>
</evidence>
<comment type="caution">
    <text evidence="1">The sequence shown here is derived from an EMBL/GenBank/DDBJ whole genome shotgun (WGS) entry which is preliminary data.</text>
</comment>
<feature type="non-terminal residue" evidence="1">
    <location>
        <position position="362"/>
    </location>
</feature>
<evidence type="ECO:0000313" key="1">
    <source>
        <dbReference type="EMBL" id="POM65002.1"/>
    </source>
</evidence>
<accession>A0A2P4XHH6</accession>
<organism evidence="1 2">
    <name type="scientific">Phytophthora palmivora</name>
    <dbReference type="NCBI Taxonomy" id="4796"/>
    <lineage>
        <taxon>Eukaryota</taxon>
        <taxon>Sar</taxon>
        <taxon>Stramenopiles</taxon>
        <taxon>Oomycota</taxon>
        <taxon>Peronosporomycetes</taxon>
        <taxon>Peronosporales</taxon>
        <taxon>Peronosporaceae</taxon>
        <taxon>Phytophthora</taxon>
    </lineage>
</organism>
<dbReference type="EMBL" id="NCKW01010776">
    <property type="protein sequence ID" value="POM65002.1"/>
    <property type="molecule type" value="Genomic_DNA"/>
</dbReference>
<gene>
    <name evidence="1" type="ORF">PHPALM_19383</name>
</gene>
<dbReference type="OrthoDB" id="439917at2759"/>
<name>A0A2P4XHH6_9STRA</name>